<organism evidence="1 2">
    <name type="scientific">Avena sativa</name>
    <name type="common">Oat</name>
    <dbReference type="NCBI Taxonomy" id="4498"/>
    <lineage>
        <taxon>Eukaryota</taxon>
        <taxon>Viridiplantae</taxon>
        <taxon>Streptophyta</taxon>
        <taxon>Embryophyta</taxon>
        <taxon>Tracheophyta</taxon>
        <taxon>Spermatophyta</taxon>
        <taxon>Magnoliopsida</taxon>
        <taxon>Liliopsida</taxon>
        <taxon>Poales</taxon>
        <taxon>Poaceae</taxon>
        <taxon>BOP clade</taxon>
        <taxon>Pooideae</taxon>
        <taxon>Poodae</taxon>
        <taxon>Poeae</taxon>
        <taxon>Poeae Chloroplast Group 1 (Aveneae type)</taxon>
        <taxon>Aveninae</taxon>
        <taxon>Avena</taxon>
    </lineage>
</organism>
<protein>
    <submittedName>
        <fullName evidence="1">Uncharacterized protein</fullName>
    </submittedName>
</protein>
<name>A0ACD5YXM8_AVESA</name>
<accession>A0ACD5YXM8</accession>
<sequence length="1230" mass="140744">MHSMRSYFVVGVDQENVVRFLGFCSNTEHTLMPFNGKQVYAERRERLLCFEYVANGSLDRYLTDELRGLEWGVRYGIIKGIFEGLHYLHKEKGMIHMDLKPENILLDAHMVPKITDFGLSRLENSQTTSTQQFFTMGYCAPEYQFHGKMSFKSDMYSLGVIIVELITGRKGIPDINTVHRRWRHRWNKSSRETPLEYKQVTKCIEIALLCLAQDPFRRPFIWDIIGDVKIMDGLDGHIVGDDKSTVCQVGASYSDDDMLCIEPLLLNFPCKFNREMSHPLHLRNETDSCKVFYIEKQTSLIDSIKPAKGVVPPRSTSIVRVILRTHDKVPDEMLYPRQLVVRSTKPKEGLKIDEIISEEVLNEETGYVVDVVDLDILIEEAEPIEVHPSELRFPIWGMSFSISVKVVNTTENHVAFIPWPGAHNMADYYTHPKGEILEPKSEKELVVRRTTKKAVPQSNECNEKYIIYSTIVSKDFKTNNLEKFFKETREDRKWYEKELGVVIEDKFDPIEVHPNELRFPFFQSEGMNFWISVKVVNTTDGHVAFIPRHGDHNVADYHTHPNGAILEPKSTKELVVRRTTKKAVRRSIECNDKYNICSIAVSKDFKTDDLEKFFQETWADRKWHETELGIVLEGTSEPIHPREMLSERMTASTAIIKIFKSSTSVPMNVYPRELQFPFLPSEGMSFSISVKVVNPTDNHVVFIPRHGVDNVADYHTRPIGAILEPRSTQKLVVTRTTKKAGLPTNIECNDKYFLCSTPVSKDFKRVDLDKLFKETRAYRIWDAMELRVAIEAGHELLQSSDGTSEVCSSVARELIRVKQDEASSIILLVNVTEDAVAFFIKADGRTIKGIILPYSTLELVAADTPNWKDKYYLDSTVLSQDLTMTSSLRDNLYETEVGRIWYRVKLDFTHVTLPRPRFWEKIPASSSTLTMDIHPSKPWILMNINHTSKIWNYRTKEMTTLLDDASNGSIPSFITNFFKKSVSPQVTNAKFIAPKQWIVTGHGDGHICVYGGDPMDTIRVLKEHSRDVNCLAIHATEPYMLSACRGGKIVLWDHDNDWQVRRTFQTCGAPSHAAFHPKDSNMFAVSDGEKIKIWNIHTRESMIEFLGHSERVWCFDFFNHRHKLYMISSSFDKTAKIWDCNTGACVQTLQGHTDWVYTACCHPNLPILITGSRDGSVCLWNSKTFRLERTLNFGLDTVYAIGSLKGSTRIAIGHGYGSVLADIGPEAPFA</sequence>
<reference evidence="1" key="1">
    <citation type="submission" date="2021-05" db="EMBL/GenBank/DDBJ databases">
        <authorList>
            <person name="Scholz U."/>
            <person name="Mascher M."/>
            <person name="Fiebig A."/>
        </authorList>
    </citation>
    <scope>NUCLEOTIDE SEQUENCE [LARGE SCALE GENOMIC DNA]</scope>
</reference>
<reference evidence="1" key="2">
    <citation type="submission" date="2025-09" db="UniProtKB">
        <authorList>
            <consortium name="EnsemblPlants"/>
        </authorList>
    </citation>
    <scope>IDENTIFICATION</scope>
</reference>
<evidence type="ECO:0000313" key="1">
    <source>
        <dbReference type="EnsemblPlants" id="AVESA.00010b.r2.6AG1055920.1.CDS"/>
    </source>
</evidence>
<dbReference type="Proteomes" id="UP001732700">
    <property type="component" value="Chromosome 6A"/>
</dbReference>
<keyword evidence="2" id="KW-1185">Reference proteome</keyword>
<dbReference type="EnsemblPlants" id="AVESA.00010b.r2.6AG1055920.1">
    <property type="protein sequence ID" value="AVESA.00010b.r2.6AG1055920.1.CDS"/>
    <property type="gene ID" value="AVESA.00010b.r2.6AG1055920"/>
</dbReference>
<evidence type="ECO:0000313" key="2">
    <source>
        <dbReference type="Proteomes" id="UP001732700"/>
    </source>
</evidence>
<proteinExistence type="predicted"/>